<proteinExistence type="predicted"/>
<evidence type="ECO:0000313" key="1">
    <source>
        <dbReference type="EMBL" id="GAH28495.1"/>
    </source>
</evidence>
<name>X1F7H9_9ZZZZ</name>
<evidence type="ECO:0008006" key="2">
    <source>
        <dbReference type="Google" id="ProtNLM"/>
    </source>
</evidence>
<dbReference type="EMBL" id="BARU01001050">
    <property type="protein sequence ID" value="GAH28495.1"/>
    <property type="molecule type" value="Genomic_DNA"/>
</dbReference>
<reference evidence="1" key="1">
    <citation type="journal article" date="2014" name="Front. Microbiol.">
        <title>High frequency of phylogenetically diverse reductive dehalogenase-homologous genes in deep subseafloor sedimentary metagenomes.</title>
        <authorList>
            <person name="Kawai M."/>
            <person name="Futagami T."/>
            <person name="Toyoda A."/>
            <person name="Takaki Y."/>
            <person name="Nishi S."/>
            <person name="Hori S."/>
            <person name="Arai W."/>
            <person name="Tsubouchi T."/>
            <person name="Morono Y."/>
            <person name="Uchiyama I."/>
            <person name="Ito T."/>
            <person name="Fujiyama A."/>
            <person name="Inagaki F."/>
            <person name="Takami H."/>
        </authorList>
    </citation>
    <scope>NUCLEOTIDE SEQUENCE</scope>
    <source>
        <strain evidence="1">Expedition CK06-06</strain>
    </source>
</reference>
<dbReference type="Gene3D" id="3.40.1440.40">
    <property type="match status" value="1"/>
</dbReference>
<comment type="caution">
    <text evidence="1">The sequence shown here is derived from an EMBL/GenBank/DDBJ whole genome shotgun (WGS) entry which is preliminary data.</text>
</comment>
<protein>
    <recommendedName>
        <fullName evidence="2">GIY-YIG domain-containing protein</fullName>
    </recommendedName>
</protein>
<accession>X1F7H9</accession>
<sequence length="72" mass="8362">MVNIYNYKDERVICIFAVNDEVKYIGVCDTTTLENRMNRYKVLQGVGTNERIANIIRDCLEQGDNVKIYAIK</sequence>
<dbReference type="InterPro" id="IPR053748">
    <property type="entry name" value="Host_DNA_Degrad_Endo"/>
</dbReference>
<organism evidence="1">
    <name type="scientific">marine sediment metagenome</name>
    <dbReference type="NCBI Taxonomy" id="412755"/>
    <lineage>
        <taxon>unclassified sequences</taxon>
        <taxon>metagenomes</taxon>
        <taxon>ecological metagenomes</taxon>
    </lineage>
</organism>
<dbReference type="AlphaFoldDB" id="X1F7H9"/>
<gene>
    <name evidence="1" type="ORF">S03H2_02971</name>
</gene>